<organism evidence="13">
    <name type="scientific">Petromyzon marinus</name>
    <name type="common">Sea lamprey</name>
    <dbReference type="NCBI Taxonomy" id="7757"/>
    <lineage>
        <taxon>Eukaryota</taxon>
        <taxon>Metazoa</taxon>
        <taxon>Chordata</taxon>
        <taxon>Craniata</taxon>
        <taxon>Vertebrata</taxon>
        <taxon>Cyclostomata</taxon>
        <taxon>Hyperoartia</taxon>
        <taxon>Petromyzontiformes</taxon>
        <taxon>Petromyzontidae</taxon>
        <taxon>Petromyzon</taxon>
    </lineage>
</organism>
<evidence type="ECO:0000256" key="8">
    <source>
        <dbReference type="ARBA" id="ARBA00023212"/>
    </source>
</evidence>
<feature type="compositionally biased region" description="Polar residues" evidence="11">
    <location>
        <begin position="363"/>
        <end position="381"/>
    </location>
</feature>
<dbReference type="GO" id="GO:0001755">
    <property type="term" value="P:neural crest cell migration"/>
    <property type="evidence" value="ECO:0007669"/>
    <property type="project" value="Ensembl"/>
</dbReference>
<dbReference type="SMART" id="SM00450">
    <property type="entry name" value="RHOD"/>
    <property type="match status" value="1"/>
</dbReference>
<dbReference type="STRING" id="7757.ENSPMAP00000003624"/>
<dbReference type="Pfam" id="PF00581">
    <property type="entry name" value="Rhodanese"/>
    <property type="match status" value="1"/>
</dbReference>
<feature type="region of interest" description="Disordered" evidence="11">
    <location>
        <begin position="278"/>
        <end position="320"/>
    </location>
</feature>
<dbReference type="PANTHER" id="PTHR44390:SF1">
    <property type="entry name" value="CENTROSOMAL PROTEIN OF 41 KDA"/>
    <property type="match status" value="1"/>
</dbReference>
<evidence type="ECO:0000256" key="5">
    <source>
        <dbReference type="ARBA" id="ARBA00022794"/>
    </source>
</evidence>
<keyword evidence="6" id="KW-0653">Protein transport</keyword>
<dbReference type="SUPFAM" id="SSF52821">
    <property type="entry name" value="Rhodanese/Cell cycle control phosphatase"/>
    <property type="match status" value="1"/>
</dbReference>
<protein>
    <submittedName>
        <fullName evidence="13">Centrosomal protein 41</fullName>
    </submittedName>
</protein>
<dbReference type="PANTHER" id="PTHR44390">
    <property type="entry name" value="CENTROSOMAL PROTEIN OF 41 KDA"/>
    <property type="match status" value="1"/>
</dbReference>
<keyword evidence="3" id="KW-0813">Transport</keyword>
<dbReference type="GeneTree" id="ENSGT00390000002222"/>
<evidence type="ECO:0000256" key="2">
    <source>
        <dbReference type="ARBA" id="ARBA00004300"/>
    </source>
</evidence>
<dbReference type="GO" id="GO:0001525">
    <property type="term" value="P:angiogenesis"/>
    <property type="evidence" value="ECO:0007669"/>
    <property type="project" value="Ensembl"/>
</dbReference>
<dbReference type="HOGENOM" id="CLU_064316_0_0_1"/>
<evidence type="ECO:0000256" key="9">
    <source>
        <dbReference type="ARBA" id="ARBA00023273"/>
    </source>
</evidence>
<evidence type="ECO:0000256" key="11">
    <source>
        <dbReference type="SAM" id="MobiDB-lite"/>
    </source>
</evidence>
<dbReference type="GO" id="GO:0015031">
    <property type="term" value="P:protein transport"/>
    <property type="evidence" value="ECO:0007669"/>
    <property type="project" value="UniProtKB-KW"/>
</dbReference>
<feature type="compositionally biased region" description="Polar residues" evidence="11">
    <location>
        <begin position="149"/>
        <end position="165"/>
    </location>
</feature>
<keyword evidence="5" id="KW-0970">Cilium biogenesis/degradation</keyword>
<keyword evidence="4" id="KW-0963">Cytoplasm</keyword>
<proteinExistence type="inferred from homology"/>
<evidence type="ECO:0000256" key="6">
    <source>
        <dbReference type="ARBA" id="ARBA00022927"/>
    </source>
</evidence>
<dbReference type="PROSITE" id="PS50206">
    <property type="entry name" value="RHODANESE_3"/>
    <property type="match status" value="1"/>
</dbReference>
<dbReference type="InterPro" id="IPR036873">
    <property type="entry name" value="Rhodanese-like_dom_sf"/>
</dbReference>
<dbReference type="InterPro" id="IPR051889">
    <property type="entry name" value="CEP41"/>
</dbReference>
<feature type="region of interest" description="Disordered" evidence="11">
    <location>
        <begin position="1"/>
        <end position="31"/>
    </location>
</feature>
<keyword evidence="7" id="KW-0969">Cilium</keyword>
<dbReference type="Ensembl" id="ENSPMAT00000003639.1">
    <property type="protein sequence ID" value="ENSPMAP00000003624.1"/>
    <property type="gene ID" value="ENSPMAG00000003310.1"/>
</dbReference>
<sequence>MSRAGSMRALGNPNILNKRVPQNPKYKNVKSKLDTGSSLTKYMERLEDMRTNYRYRPGELFKRMKITTFAQIVLQVASLTEDPTLEEIMQMEVLFVVLECDEFLWALFSGPSCPQTDRLDTPSGGDAVVATARSTLQSVISGLGEMDLTGTNGSAEKQQPLSPSRQQKRSEASEDQPYPDCPYLLMDLRDRDAYEQCHIIGAASYPSAMLSRSFNQYTKEMLEYKNVTGKIIIVYDEDERIATVAATTMCERGFENLYVLSGGLKVLAQKFPTGLTTGSLPPQLLAPPNRKARPSRPSNSSTSPVTPVVPDSPVSAGNKQRFGYDELERIRHYLDDGFTLSDTSSQFSRASTSRSLGSATSSKAPSTAGSISARSLISSAGTVKPWK</sequence>
<evidence type="ECO:0000313" key="13">
    <source>
        <dbReference type="Ensembl" id="ENSPMAP00000003624.1"/>
    </source>
</evidence>
<evidence type="ECO:0000256" key="7">
    <source>
        <dbReference type="ARBA" id="ARBA00023069"/>
    </source>
</evidence>
<feature type="compositionally biased region" description="Low complexity" evidence="11">
    <location>
        <begin position="295"/>
        <end position="315"/>
    </location>
</feature>
<evidence type="ECO:0000256" key="4">
    <source>
        <dbReference type="ARBA" id="ARBA00022490"/>
    </source>
</evidence>
<feature type="compositionally biased region" description="Low complexity" evidence="11">
    <location>
        <begin position="344"/>
        <end position="362"/>
    </location>
</feature>
<feature type="region of interest" description="Disordered" evidence="11">
    <location>
        <begin position="344"/>
        <end position="387"/>
    </location>
</feature>
<evidence type="ECO:0000256" key="3">
    <source>
        <dbReference type="ARBA" id="ARBA00022448"/>
    </source>
</evidence>
<dbReference type="CDD" id="cd00158">
    <property type="entry name" value="RHOD"/>
    <property type="match status" value="1"/>
</dbReference>
<dbReference type="InterPro" id="IPR001763">
    <property type="entry name" value="Rhodanese-like_dom"/>
</dbReference>
<dbReference type="GO" id="GO:0070740">
    <property type="term" value="F:tubulin-glutamic acid ligase activity"/>
    <property type="evidence" value="ECO:0007669"/>
    <property type="project" value="Ensembl"/>
</dbReference>
<dbReference type="AlphaFoldDB" id="S4REJ2"/>
<evidence type="ECO:0000259" key="12">
    <source>
        <dbReference type="PROSITE" id="PS50206"/>
    </source>
</evidence>
<dbReference type="OMA" id="TMCQRGF"/>
<evidence type="ECO:0000256" key="10">
    <source>
        <dbReference type="ARBA" id="ARBA00038465"/>
    </source>
</evidence>
<feature type="domain" description="Rhodanese" evidence="12">
    <location>
        <begin position="179"/>
        <end position="276"/>
    </location>
</feature>
<evidence type="ECO:0000256" key="1">
    <source>
        <dbReference type="ARBA" id="ARBA00004120"/>
    </source>
</evidence>
<keyword evidence="9" id="KW-0966">Cell projection</keyword>
<comment type="similarity">
    <text evidence="10">Belongs to the CEP41 family.</text>
</comment>
<keyword evidence="8" id="KW-0206">Cytoskeleton</keyword>
<feature type="region of interest" description="Disordered" evidence="11">
    <location>
        <begin position="146"/>
        <end position="180"/>
    </location>
</feature>
<reference evidence="13" key="2">
    <citation type="submission" date="2025-09" db="UniProtKB">
        <authorList>
            <consortium name="Ensembl"/>
        </authorList>
    </citation>
    <scope>IDENTIFICATION</scope>
</reference>
<comment type="subcellular location">
    <subcellularLocation>
        <location evidence="1">Cytoplasm</location>
        <location evidence="1">Cytoskeleton</location>
        <location evidence="1">Cilium basal body</location>
    </subcellularLocation>
    <subcellularLocation>
        <location evidence="2">Cytoplasm</location>
        <location evidence="2">Cytoskeleton</location>
        <location evidence="2">Microtubule organizing center</location>
        <location evidence="2">Centrosome</location>
    </subcellularLocation>
</comment>
<dbReference type="GO" id="GO:0005813">
    <property type="term" value="C:centrosome"/>
    <property type="evidence" value="ECO:0007669"/>
    <property type="project" value="UniProtKB-SubCell"/>
</dbReference>
<dbReference type="GO" id="GO:0035082">
    <property type="term" value="P:axoneme assembly"/>
    <property type="evidence" value="ECO:0007669"/>
    <property type="project" value="Ensembl"/>
</dbReference>
<accession>S4REJ2</accession>
<dbReference type="GO" id="GO:0036064">
    <property type="term" value="C:ciliary basal body"/>
    <property type="evidence" value="ECO:0007669"/>
    <property type="project" value="TreeGrafter"/>
</dbReference>
<name>S4REJ2_PETMA</name>
<reference evidence="13" key="1">
    <citation type="submission" date="2025-08" db="UniProtKB">
        <authorList>
            <consortium name="Ensembl"/>
        </authorList>
    </citation>
    <scope>IDENTIFICATION</scope>
</reference>
<dbReference type="Gene3D" id="3.40.250.10">
    <property type="entry name" value="Rhodanese-like domain"/>
    <property type="match status" value="1"/>
</dbReference>